<dbReference type="Ensembl" id="ENSMSIT00000022850.1">
    <property type="protein sequence ID" value="ENSMSIP00000018074.1"/>
    <property type="gene ID" value="ENSMSIG00000015376.1"/>
</dbReference>
<proteinExistence type="predicted"/>
<dbReference type="InterPro" id="IPR016166">
    <property type="entry name" value="FAD-bd_PCMH"/>
</dbReference>
<dbReference type="PANTHER" id="PTHR43716:SF1">
    <property type="entry name" value="D-2-HYDROXYGLUTARATE DEHYDROGENASE, MITOCHONDRIAL"/>
    <property type="match status" value="1"/>
</dbReference>
<feature type="region of interest" description="Disordered" evidence="3">
    <location>
        <begin position="202"/>
        <end position="233"/>
    </location>
</feature>
<evidence type="ECO:0000256" key="1">
    <source>
        <dbReference type="ARBA" id="ARBA00001974"/>
    </source>
</evidence>
<evidence type="ECO:0000256" key="3">
    <source>
        <dbReference type="SAM" id="MobiDB-lite"/>
    </source>
</evidence>
<dbReference type="Proteomes" id="UP000694415">
    <property type="component" value="Unplaced"/>
</dbReference>
<dbReference type="PROSITE" id="PS51387">
    <property type="entry name" value="FAD_PCMH"/>
    <property type="match status" value="1"/>
</dbReference>
<dbReference type="InterPro" id="IPR016167">
    <property type="entry name" value="FAD-bd_PCMH_sub1"/>
</dbReference>
<reference evidence="5" key="2">
    <citation type="submission" date="2025-09" db="UniProtKB">
        <authorList>
            <consortium name="Ensembl"/>
        </authorList>
    </citation>
    <scope>IDENTIFICATION</scope>
</reference>
<evidence type="ECO:0000313" key="5">
    <source>
        <dbReference type="Ensembl" id="ENSMSIP00000018074.1"/>
    </source>
</evidence>
<dbReference type="InterPro" id="IPR051264">
    <property type="entry name" value="FAD-oxidored/transferase_4"/>
</dbReference>
<keyword evidence="6" id="KW-1185">Reference proteome</keyword>
<dbReference type="AlphaFoldDB" id="A0A8C6HA17"/>
<dbReference type="GO" id="GO:0016491">
    <property type="term" value="F:oxidoreductase activity"/>
    <property type="evidence" value="ECO:0007669"/>
    <property type="project" value="UniProtKB-KW"/>
</dbReference>
<dbReference type="GO" id="GO:0005739">
    <property type="term" value="C:mitochondrion"/>
    <property type="evidence" value="ECO:0007669"/>
    <property type="project" value="TreeGrafter"/>
</dbReference>
<comment type="cofactor">
    <cofactor evidence="1">
        <name>FAD</name>
        <dbReference type="ChEBI" id="CHEBI:57692"/>
    </cofactor>
</comment>
<organism evidence="5 6">
    <name type="scientific">Mus spicilegus</name>
    <name type="common">Mound-building mouse</name>
    <dbReference type="NCBI Taxonomy" id="10103"/>
    <lineage>
        <taxon>Eukaryota</taxon>
        <taxon>Metazoa</taxon>
        <taxon>Chordata</taxon>
        <taxon>Craniata</taxon>
        <taxon>Vertebrata</taxon>
        <taxon>Euteleostomi</taxon>
        <taxon>Mammalia</taxon>
        <taxon>Eutheria</taxon>
        <taxon>Euarchontoglires</taxon>
        <taxon>Glires</taxon>
        <taxon>Rodentia</taxon>
        <taxon>Myomorpha</taxon>
        <taxon>Muroidea</taxon>
        <taxon>Muridae</taxon>
        <taxon>Murinae</taxon>
        <taxon>Mus</taxon>
        <taxon>Mus</taxon>
    </lineage>
</organism>
<sequence>MGPVGKSAWSRILVKAGYSPLWDLGGTQVWEGPLAHRAYSVVAGSPEVTLTPERYPVQRLPFSTVSEEDLAAFECIIPGRVITDPEQLQTCNVDWLKTVRGCSKVLLRPQTSEEVSQILRHCYKRNLAVNPQGGNTGMVGGSVPVFDEIILSTALMNQVISFHDVSGRLCAGGADEGQLPHRGKCGNKCWWPAIPEIWLPSRDCPGPGSGEPDSKGLSSDTPEEGIRSHYQWL</sequence>
<dbReference type="Gene3D" id="3.30.43.10">
    <property type="entry name" value="Uridine Diphospho-n-acetylenolpyruvylglucosamine Reductase, domain 2"/>
    <property type="match status" value="1"/>
</dbReference>
<dbReference type="GO" id="GO:0071949">
    <property type="term" value="F:FAD binding"/>
    <property type="evidence" value="ECO:0007669"/>
    <property type="project" value="InterPro"/>
</dbReference>
<feature type="domain" description="FAD-binding PCMH-type" evidence="4">
    <location>
        <begin position="99"/>
        <end position="174"/>
    </location>
</feature>
<dbReference type="GeneTree" id="ENSGT00550000075086"/>
<dbReference type="FunFam" id="3.30.43.10:FF:000002">
    <property type="entry name" value="D-2-hydroxyglutarate dehydrogenase, mitochondrial"/>
    <property type="match status" value="1"/>
</dbReference>
<evidence type="ECO:0000256" key="2">
    <source>
        <dbReference type="ARBA" id="ARBA00023002"/>
    </source>
</evidence>
<dbReference type="InterPro" id="IPR036318">
    <property type="entry name" value="FAD-bd_PCMH-like_sf"/>
</dbReference>
<keyword evidence="2" id="KW-0560">Oxidoreductase</keyword>
<evidence type="ECO:0000259" key="4">
    <source>
        <dbReference type="PROSITE" id="PS51387"/>
    </source>
</evidence>
<name>A0A8C6HA17_MUSSI</name>
<accession>A0A8C6HA17</accession>
<protein>
    <recommendedName>
        <fullName evidence="4">FAD-binding PCMH-type domain-containing protein</fullName>
    </recommendedName>
</protein>
<dbReference type="PANTHER" id="PTHR43716">
    <property type="entry name" value="D-2-HYDROXYGLUTARATE DEHYDROGENASE, MITOCHONDRIAL"/>
    <property type="match status" value="1"/>
</dbReference>
<dbReference type="SUPFAM" id="SSF56176">
    <property type="entry name" value="FAD-binding/transporter-associated domain-like"/>
    <property type="match status" value="1"/>
</dbReference>
<evidence type="ECO:0000313" key="6">
    <source>
        <dbReference type="Proteomes" id="UP000694415"/>
    </source>
</evidence>
<dbReference type="Pfam" id="PF01565">
    <property type="entry name" value="FAD_binding_4"/>
    <property type="match status" value="1"/>
</dbReference>
<reference evidence="5" key="1">
    <citation type="submission" date="2025-08" db="UniProtKB">
        <authorList>
            <consortium name="Ensembl"/>
        </authorList>
    </citation>
    <scope>IDENTIFICATION</scope>
</reference>
<dbReference type="InterPro" id="IPR006094">
    <property type="entry name" value="Oxid_FAD_bind_N"/>
</dbReference>